<keyword evidence="1" id="KW-0472">Membrane</keyword>
<dbReference type="OrthoDB" id="7345733at2"/>
<feature type="transmembrane region" description="Helical" evidence="1">
    <location>
        <begin position="68"/>
        <end position="92"/>
    </location>
</feature>
<reference evidence="2 3" key="1">
    <citation type="submission" date="2019-07" db="EMBL/GenBank/DDBJ databases">
        <title>Novel species isolated from glacier.</title>
        <authorList>
            <person name="Liu Q."/>
            <person name="Xin Y.-H."/>
        </authorList>
    </citation>
    <scope>NUCLEOTIDE SEQUENCE [LARGE SCALE GENOMIC DNA]</scope>
    <source>
        <strain evidence="2 3">LB1R16</strain>
    </source>
</reference>
<name>A0A552U9U7_9SPHN</name>
<feature type="transmembrane region" description="Helical" evidence="1">
    <location>
        <begin position="38"/>
        <end position="56"/>
    </location>
</feature>
<keyword evidence="1" id="KW-0812">Transmembrane</keyword>
<evidence type="ECO:0000313" key="3">
    <source>
        <dbReference type="Proteomes" id="UP000317894"/>
    </source>
</evidence>
<dbReference type="Proteomes" id="UP000317894">
    <property type="component" value="Unassembled WGS sequence"/>
</dbReference>
<dbReference type="NCBIfam" id="NF040894">
    <property type="entry name" value="puhB_PGC"/>
    <property type="match status" value="1"/>
</dbReference>
<protein>
    <submittedName>
        <fullName evidence="2">PH domain-containing protein</fullName>
    </submittedName>
</protein>
<keyword evidence="1" id="KW-1133">Transmembrane helix</keyword>
<accession>A0A552U9U7</accession>
<dbReference type="RefSeq" id="WP_144335162.1">
    <property type="nucleotide sequence ID" value="NZ_VJWA01000002.1"/>
</dbReference>
<gene>
    <name evidence="2" type="ORF">FMM06_15160</name>
</gene>
<evidence type="ECO:0000256" key="1">
    <source>
        <dbReference type="SAM" id="Phobius"/>
    </source>
</evidence>
<keyword evidence="3" id="KW-1185">Reference proteome</keyword>
<dbReference type="InterPro" id="IPR054839">
    <property type="entry name" value="puhB_PGC"/>
</dbReference>
<organism evidence="2 3">
    <name type="scientific">Glacieibacterium frigidum</name>
    <dbReference type="NCBI Taxonomy" id="2593303"/>
    <lineage>
        <taxon>Bacteria</taxon>
        <taxon>Pseudomonadati</taxon>
        <taxon>Pseudomonadota</taxon>
        <taxon>Alphaproteobacteria</taxon>
        <taxon>Sphingomonadales</taxon>
        <taxon>Sphingosinicellaceae</taxon>
        <taxon>Glacieibacterium</taxon>
    </lineage>
</organism>
<dbReference type="EMBL" id="VJWA01000002">
    <property type="protein sequence ID" value="TRW14993.1"/>
    <property type="molecule type" value="Genomic_DNA"/>
</dbReference>
<comment type="caution">
    <text evidence="2">The sequence shown here is derived from an EMBL/GenBank/DDBJ whole genome shotgun (WGS) entry which is preliminary data.</text>
</comment>
<evidence type="ECO:0000313" key="2">
    <source>
        <dbReference type="EMBL" id="TRW14993.1"/>
    </source>
</evidence>
<dbReference type="AlphaFoldDB" id="A0A552U9U7"/>
<proteinExistence type="predicted"/>
<sequence length="210" mass="21981">MNEYGHEEVRGLPGRLPPGETLLWQGSPDWRRLARDAFHTYLVAAYFGVLLVWAVIDAVSPGGAASPIGIAATGAVAVAGLGLLYGLAWLSARTTVYSITSKRVVLRFGIALPKCVNLPFAQVGDARLAVNKDGTGDIALAMTAKVLGYAALWPHARPWQLAKPEPMMRALPDVASVAALLADACAKAVPGGRRLAVTEDVADFGPAVAA</sequence>